<dbReference type="SUPFAM" id="SSF51126">
    <property type="entry name" value="Pectin lyase-like"/>
    <property type="match status" value="1"/>
</dbReference>
<evidence type="ECO:0000256" key="10">
    <source>
        <dbReference type="RuleBase" id="RU367009"/>
    </source>
</evidence>
<accession>A0A928YSU8</accession>
<gene>
    <name evidence="12" type="ORF">C4F51_04045</name>
</gene>
<feature type="signal peptide" evidence="10">
    <location>
        <begin position="1"/>
        <end position="17"/>
    </location>
</feature>
<evidence type="ECO:0000256" key="4">
    <source>
        <dbReference type="ARBA" id="ARBA00006463"/>
    </source>
</evidence>
<dbReference type="InterPro" id="IPR012334">
    <property type="entry name" value="Pectin_lyas_fold"/>
</dbReference>
<comment type="catalytic activity">
    <reaction evidence="1 10">
        <text>Eliminative cleavage of (1-&gt;4)-alpha-D-galacturonan to give oligosaccharides with 4-deoxy-alpha-D-galact-4-enuronosyl groups at their non-reducing ends.</text>
        <dbReference type="EC" id="4.2.2.2"/>
    </reaction>
</comment>
<reference evidence="12" key="1">
    <citation type="submission" date="2018-07" db="EMBL/GenBank/DDBJ databases">
        <title>Genome assembly of strain Ka43.</title>
        <authorList>
            <person name="Kukolya J."/>
            <person name="Nagy I."/>
            <person name="Horvath B."/>
            <person name="Toth A."/>
        </authorList>
    </citation>
    <scope>NUCLEOTIDE SEQUENCE</scope>
    <source>
        <strain evidence="12">KB43</strain>
    </source>
</reference>
<dbReference type="GO" id="GO:0005576">
    <property type="term" value="C:extracellular region"/>
    <property type="evidence" value="ECO:0007669"/>
    <property type="project" value="UniProtKB-SubCell"/>
</dbReference>
<dbReference type="SUPFAM" id="SSF49785">
    <property type="entry name" value="Galactose-binding domain-like"/>
    <property type="match status" value="1"/>
</dbReference>
<keyword evidence="8 10" id="KW-0106">Calcium</keyword>
<evidence type="ECO:0000256" key="8">
    <source>
        <dbReference type="ARBA" id="ARBA00022837"/>
    </source>
</evidence>
<protein>
    <recommendedName>
        <fullName evidence="5 10">Pectate lyase</fullName>
        <ecNumber evidence="5 10">4.2.2.2</ecNumber>
    </recommendedName>
</protein>
<evidence type="ECO:0000256" key="3">
    <source>
        <dbReference type="ARBA" id="ARBA00004613"/>
    </source>
</evidence>
<evidence type="ECO:0000313" key="13">
    <source>
        <dbReference type="Proteomes" id="UP000652567"/>
    </source>
</evidence>
<keyword evidence="9 10" id="KW-0456">Lyase</keyword>
<dbReference type="PROSITE" id="PS51175">
    <property type="entry name" value="CBM6"/>
    <property type="match status" value="1"/>
</dbReference>
<dbReference type="Gene3D" id="2.160.20.10">
    <property type="entry name" value="Single-stranded right-handed beta-helix, Pectin lyase-like"/>
    <property type="match status" value="1"/>
</dbReference>
<dbReference type="PANTHER" id="PTHR33407:SF9">
    <property type="entry name" value="PECTATE LYASE F-RELATED"/>
    <property type="match status" value="1"/>
</dbReference>
<evidence type="ECO:0000259" key="11">
    <source>
        <dbReference type="PROSITE" id="PS51175"/>
    </source>
</evidence>
<evidence type="ECO:0000256" key="7">
    <source>
        <dbReference type="ARBA" id="ARBA00022729"/>
    </source>
</evidence>
<dbReference type="Pfam" id="PF03211">
    <property type="entry name" value="Pectate_lyase"/>
    <property type="match status" value="1"/>
</dbReference>
<dbReference type="GO" id="GO:0045490">
    <property type="term" value="P:pectin catabolic process"/>
    <property type="evidence" value="ECO:0007669"/>
    <property type="project" value="TreeGrafter"/>
</dbReference>
<feature type="chain" id="PRO_5038164921" description="Pectate lyase" evidence="10">
    <location>
        <begin position="18"/>
        <end position="399"/>
    </location>
</feature>
<keyword evidence="13" id="KW-1185">Reference proteome</keyword>
<evidence type="ECO:0000256" key="6">
    <source>
        <dbReference type="ARBA" id="ARBA00022525"/>
    </source>
</evidence>
<dbReference type="RefSeq" id="WP_193907352.1">
    <property type="nucleotide sequence ID" value="NZ_PRDL01000001.1"/>
</dbReference>
<dbReference type="InterPro" id="IPR008979">
    <property type="entry name" value="Galactose-bd-like_sf"/>
</dbReference>
<evidence type="ECO:0000256" key="1">
    <source>
        <dbReference type="ARBA" id="ARBA00000695"/>
    </source>
</evidence>
<dbReference type="InterPro" id="IPR005084">
    <property type="entry name" value="CBM6"/>
</dbReference>
<dbReference type="Gene3D" id="2.60.120.260">
    <property type="entry name" value="Galactose-binding domain-like"/>
    <property type="match status" value="1"/>
</dbReference>
<dbReference type="EC" id="4.2.2.2" evidence="5 10"/>
<keyword evidence="7 10" id="KW-0732">Signal</keyword>
<comment type="function">
    <text evidence="10">Catalyzes the depolymerization of both polygalacturonate and pectins of methyl esterification degree from 22 to 89%, with an endo mode of action. In contrast to the majority of pectate lyases, displays high activity on highly methylated pectins.</text>
</comment>
<evidence type="ECO:0000313" key="12">
    <source>
        <dbReference type="EMBL" id="MBE8716354.1"/>
    </source>
</evidence>
<dbReference type="Pfam" id="PF03422">
    <property type="entry name" value="CBM_6"/>
    <property type="match status" value="1"/>
</dbReference>
<keyword evidence="6 10" id="KW-0964">Secreted</keyword>
<dbReference type="EMBL" id="PRDL01000001">
    <property type="protein sequence ID" value="MBE8716354.1"/>
    <property type="molecule type" value="Genomic_DNA"/>
</dbReference>
<organism evidence="12 13">
    <name type="scientific">Cellvibrio polysaccharolyticus</name>
    <dbReference type="NCBI Taxonomy" id="2082724"/>
    <lineage>
        <taxon>Bacteria</taxon>
        <taxon>Pseudomonadati</taxon>
        <taxon>Pseudomonadota</taxon>
        <taxon>Gammaproteobacteria</taxon>
        <taxon>Cellvibrionales</taxon>
        <taxon>Cellvibrionaceae</taxon>
        <taxon>Cellvibrio</taxon>
    </lineage>
</organism>
<evidence type="ECO:0000256" key="5">
    <source>
        <dbReference type="ARBA" id="ARBA00012272"/>
    </source>
</evidence>
<evidence type="ECO:0000256" key="2">
    <source>
        <dbReference type="ARBA" id="ARBA00001913"/>
    </source>
</evidence>
<feature type="domain" description="CBM6" evidence="11">
    <location>
        <begin position="31"/>
        <end position="155"/>
    </location>
</feature>
<dbReference type="InterPro" id="IPR011050">
    <property type="entry name" value="Pectin_lyase_fold/virulence"/>
</dbReference>
<comment type="caution">
    <text evidence="12">The sequence shown here is derived from an EMBL/GenBank/DDBJ whole genome shotgun (WGS) entry which is preliminary data.</text>
</comment>
<comment type="similarity">
    <text evidence="4 10">Belongs to the polysaccharide lyase 3 family.</text>
</comment>
<dbReference type="GO" id="GO:0030246">
    <property type="term" value="F:carbohydrate binding"/>
    <property type="evidence" value="ECO:0007669"/>
    <property type="project" value="InterPro"/>
</dbReference>
<name>A0A928YSU8_9GAMM</name>
<comment type="cofactor">
    <cofactor evidence="2 10">
        <name>Ca(2+)</name>
        <dbReference type="ChEBI" id="CHEBI:29108"/>
    </cofactor>
</comment>
<evidence type="ECO:0000256" key="9">
    <source>
        <dbReference type="ARBA" id="ARBA00023239"/>
    </source>
</evidence>
<proteinExistence type="inferred from homology"/>
<dbReference type="InterPro" id="IPR004898">
    <property type="entry name" value="Pectate_lyase_PlyH/PlyE-like"/>
</dbReference>
<dbReference type="GO" id="GO:0030570">
    <property type="term" value="F:pectate lyase activity"/>
    <property type="evidence" value="ECO:0007669"/>
    <property type="project" value="UniProtKB-UniRule"/>
</dbReference>
<sequence length="399" mass="42592">MKMLINLCLGLAAITLAATSTGTETANKKRITLEENYQGFCHIDGSVDNSIKGYEASGYAVVERRSGSSIVWKVHVLEADTYTLEWRYASEKQQPAAQVRINQNNAAHVKFPATGAADHWQNATVQLQLASGITEITLTASSDEGLPHIDSLSVSGKDVKVVNCDGSPVAELTPNPRCIAGSTFSNETVDCGGARIGLACEGGEFMPPVISLENATVKNLRIAADGGSDGIWCTKGDCVLENIVWEDICEDAATQKSTPGSTMTVIGGWSWDKNGGKVFQHNAPDTTFIVTGGFTMKGSNAKMLRACGNCDNNGGNKKLIIDGVRIEGVLKEEIVAPNVNYGDVAKVRNLSIKNYQPGQQEVCAEWQGFEKSEGASAQRLGEAWNTTGCDVSRSDVTAF</sequence>
<dbReference type="AlphaFoldDB" id="A0A928YSU8"/>
<dbReference type="Proteomes" id="UP000652567">
    <property type="component" value="Unassembled WGS sequence"/>
</dbReference>
<dbReference type="PANTHER" id="PTHR33407">
    <property type="entry name" value="PECTATE LYASE F-RELATED"/>
    <property type="match status" value="1"/>
</dbReference>
<comment type="subcellular location">
    <subcellularLocation>
        <location evidence="3 10">Secreted</location>
    </subcellularLocation>
</comment>